<feature type="compositionally biased region" description="Basic and acidic residues" evidence="1">
    <location>
        <begin position="44"/>
        <end position="64"/>
    </location>
</feature>
<protein>
    <submittedName>
        <fullName evidence="2">SERTA domain-containing protein</fullName>
    </submittedName>
</protein>
<reference evidence="2 3" key="1">
    <citation type="submission" date="2021-06" db="EMBL/GenBank/DDBJ databases">
        <title>Caerostris extrusa draft genome.</title>
        <authorList>
            <person name="Kono N."/>
            <person name="Arakawa K."/>
        </authorList>
    </citation>
    <scope>NUCLEOTIDE SEQUENCE [LARGE SCALE GENOMIC DNA]</scope>
</reference>
<evidence type="ECO:0000313" key="2">
    <source>
        <dbReference type="EMBL" id="GIX83363.1"/>
    </source>
</evidence>
<evidence type="ECO:0000313" key="3">
    <source>
        <dbReference type="Proteomes" id="UP001054945"/>
    </source>
</evidence>
<feature type="compositionally biased region" description="Acidic residues" evidence="1">
    <location>
        <begin position="127"/>
        <end position="136"/>
    </location>
</feature>
<feature type="compositionally biased region" description="Polar residues" evidence="1">
    <location>
        <begin position="89"/>
        <end position="98"/>
    </location>
</feature>
<feature type="compositionally biased region" description="Low complexity" evidence="1">
    <location>
        <begin position="99"/>
        <end position="120"/>
    </location>
</feature>
<feature type="region of interest" description="Disordered" evidence="1">
    <location>
        <begin position="25"/>
        <end position="152"/>
    </location>
</feature>
<feature type="compositionally biased region" description="Low complexity" evidence="1">
    <location>
        <begin position="66"/>
        <end position="83"/>
    </location>
</feature>
<gene>
    <name evidence="2" type="primary">AVEN_145429_1</name>
    <name evidence="2" type="ORF">CEXT_683571</name>
</gene>
<organism evidence="2 3">
    <name type="scientific">Caerostris extrusa</name>
    <name type="common">Bark spider</name>
    <name type="synonym">Caerostris bankana</name>
    <dbReference type="NCBI Taxonomy" id="172846"/>
    <lineage>
        <taxon>Eukaryota</taxon>
        <taxon>Metazoa</taxon>
        <taxon>Ecdysozoa</taxon>
        <taxon>Arthropoda</taxon>
        <taxon>Chelicerata</taxon>
        <taxon>Arachnida</taxon>
        <taxon>Araneae</taxon>
        <taxon>Araneomorphae</taxon>
        <taxon>Entelegynae</taxon>
        <taxon>Araneoidea</taxon>
        <taxon>Araneidae</taxon>
        <taxon>Caerostris</taxon>
    </lineage>
</organism>
<name>A0AAV4NFV1_CAEEX</name>
<dbReference type="AlphaFoldDB" id="A0AAV4NFV1"/>
<comment type="caution">
    <text evidence="2">The sequence shown here is derived from an EMBL/GenBank/DDBJ whole genome shotgun (WGS) entry which is preliminary data.</text>
</comment>
<evidence type="ECO:0000256" key="1">
    <source>
        <dbReference type="SAM" id="MobiDB-lite"/>
    </source>
</evidence>
<accession>A0AAV4NFV1</accession>
<proteinExistence type="predicted"/>
<dbReference type="EMBL" id="BPLR01003326">
    <property type="protein sequence ID" value="GIX83363.1"/>
    <property type="molecule type" value="Genomic_DNA"/>
</dbReference>
<dbReference type="Proteomes" id="UP001054945">
    <property type="component" value="Unassembled WGS sequence"/>
</dbReference>
<keyword evidence="3" id="KW-1185">Reference proteome</keyword>
<sequence>MPCVFDNDSFERDFESALMRDWSSDITDYDMPAEDSPIKTPSDSIKRKSSDENEVESQSKKTRFESSVPPLSSDLVSSSSSTDDLCRSGYSSVSPFLESSSRPTTVDSSTSTSANASSSTESHEDDSSVVEVEEEDYMPRRRPYQMWTSGRD</sequence>